<evidence type="ECO:0000256" key="7">
    <source>
        <dbReference type="SAM" id="MobiDB-lite"/>
    </source>
</evidence>
<organism evidence="8 9">
    <name type="scientific">Nadsonia fulvescens var. elongata DSM 6958</name>
    <dbReference type="NCBI Taxonomy" id="857566"/>
    <lineage>
        <taxon>Eukaryota</taxon>
        <taxon>Fungi</taxon>
        <taxon>Dikarya</taxon>
        <taxon>Ascomycota</taxon>
        <taxon>Saccharomycotina</taxon>
        <taxon>Dipodascomycetes</taxon>
        <taxon>Dipodascales</taxon>
        <taxon>Dipodascales incertae sedis</taxon>
        <taxon>Nadsonia</taxon>
    </lineage>
</organism>
<dbReference type="GO" id="GO:0007032">
    <property type="term" value="P:endosome organization"/>
    <property type="evidence" value="ECO:0007669"/>
    <property type="project" value="TreeGrafter"/>
</dbReference>
<dbReference type="GO" id="GO:0005737">
    <property type="term" value="C:cytoplasm"/>
    <property type="evidence" value="ECO:0007669"/>
    <property type="project" value="UniProtKB-SubCell"/>
</dbReference>
<keyword evidence="5" id="KW-0963">Cytoplasm</keyword>
<evidence type="ECO:0000256" key="5">
    <source>
        <dbReference type="ARBA" id="ARBA00022490"/>
    </source>
</evidence>
<dbReference type="PANTHER" id="PTHR39145">
    <property type="entry name" value="BIOGENESIS OF LYSOSOME-RELATED ORGANELLES COMPLEX 1 SUBUNIT CNL1"/>
    <property type="match status" value="1"/>
</dbReference>
<dbReference type="InterPro" id="IPR034455">
    <property type="entry name" value="CNL1"/>
</dbReference>
<comment type="subcellular location">
    <subcellularLocation>
        <location evidence="2">Cytoplasm</location>
    </subcellularLocation>
</comment>
<feature type="region of interest" description="Disordered" evidence="7">
    <location>
        <begin position="1"/>
        <end position="27"/>
    </location>
</feature>
<evidence type="ECO:0000256" key="3">
    <source>
        <dbReference type="ARBA" id="ARBA00007289"/>
    </source>
</evidence>
<dbReference type="AlphaFoldDB" id="A0A1E3PPY1"/>
<sequence>MLGSVGTLKPKATSHNDTTRRNESSSDVISVASNNLTGELFPADNNYLLKAQSTLSNRLIYDADDEESGYVDSFQESDRNSDFEGTACNSLEYINYETSRRNDNLSEFSNDSELRSDSESVSDPFGVIQLTEDFEYLLQKISTKVKELCLRSEESAKSTLKMYEENELKVAEDEIVRFKQIIKECDEIEKEFIQATVIGEIVKDFKGRIVKLEEKLAEI</sequence>
<evidence type="ECO:0000256" key="6">
    <source>
        <dbReference type="ARBA" id="ARBA00029995"/>
    </source>
</evidence>
<dbReference type="PANTHER" id="PTHR39145:SF1">
    <property type="entry name" value="BIOGENESIS OF LYSOSOME-RELATED ORGANELLES COMPLEX 1 SUBUNIT CNL1"/>
    <property type="match status" value="1"/>
</dbReference>
<proteinExistence type="inferred from homology"/>
<dbReference type="GO" id="GO:0031083">
    <property type="term" value="C:BLOC-1 complex"/>
    <property type="evidence" value="ECO:0007669"/>
    <property type="project" value="InterPro"/>
</dbReference>
<name>A0A1E3PPY1_9ASCO</name>
<dbReference type="EMBL" id="KV454407">
    <property type="protein sequence ID" value="ODQ67495.1"/>
    <property type="molecule type" value="Genomic_DNA"/>
</dbReference>
<evidence type="ECO:0000313" key="9">
    <source>
        <dbReference type="Proteomes" id="UP000095009"/>
    </source>
</evidence>
<gene>
    <name evidence="8" type="ORF">NADFUDRAFT_49924</name>
</gene>
<accession>A0A1E3PPY1</accession>
<comment type="function">
    <text evidence="1">Component of the biogenesis of lysosome-related organelles complex-1 (BLOC-1), a complex that is involved in endosomal cargo sorting.</text>
</comment>
<reference evidence="8 9" key="1">
    <citation type="journal article" date="2016" name="Proc. Natl. Acad. Sci. U.S.A.">
        <title>Comparative genomics of biotechnologically important yeasts.</title>
        <authorList>
            <person name="Riley R."/>
            <person name="Haridas S."/>
            <person name="Wolfe K.H."/>
            <person name="Lopes M.R."/>
            <person name="Hittinger C.T."/>
            <person name="Goeker M."/>
            <person name="Salamov A.A."/>
            <person name="Wisecaver J.H."/>
            <person name="Long T.M."/>
            <person name="Calvey C.H."/>
            <person name="Aerts A.L."/>
            <person name="Barry K.W."/>
            <person name="Choi C."/>
            <person name="Clum A."/>
            <person name="Coughlan A.Y."/>
            <person name="Deshpande S."/>
            <person name="Douglass A.P."/>
            <person name="Hanson S.J."/>
            <person name="Klenk H.-P."/>
            <person name="LaButti K.M."/>
            <person name="Lapidus A."/>
            <person name="Lindquist E.A."/>
            <person name="Lipzen A.M."/>
            <person name="Meier-Kolthoff J.P."/>
            <person name="Ohm R.A."/>
            <person name="Otillar R.P."/>
            <person name="Pangilinan J.L."/>
            <person name="Peng Y."/>
            <person name="Rokas A."/>
            <person name="Rosa C.A."/>
            <person name="Scheuner C."/>
            <person name="Sibirny A.A."/>
            <person name="Slot J.C."/>
            <person name="Stielow J.B."/>
            <person name="Sun H."/>
            <person name="Kurtzman C.P."/>
            <person name="Blackwell M."/>
            <person name="Grigoriev I.V."/>
            <person name="Jeffries T.W."/>
        </authorList>
    </citation>
    <scope>NUCLEOTIDE SEQUENCE [LARGE SCALE GENOMIC DNA]</scope>
    <source>
        <strain evidence="8 9">DSM 6958</strain>
    </source>
</reference>
<evidence type="ECO:0000313" key="8">
    <source>
        <dbReference type="EMBL" id="ODQ67495.1"/>
    </source>
</evidence>
<evidence type="ECO:0000256" key="4">
    <source>
        <dbReference type="ARBA" id="ARBA00014971"/>
    </source>
</evidence>
<comment type="similarity">
    <text evidence="3">Belongs to the BLOC1S4 family.</text>
</comment>
<evidence type="ECO:0000256" key="2">
    <source>
        <dbReference type="ARBA" id="ARBA00004496"/>
    </source>
</evidence>
<dbReference type="Proteomes" id="UP000095009">
    <property type="component" value="Unassembled WGS sequence"/>
</dbReference>
<evidence type="ECO:0000256" key="1">
    <source>
        <dbReference type="ARBA" id="ARBA00003807"/>
    </source>
</evidence>
<protein>
    <recommendedName>
        <fullName evidence="4">Biogenesis of lysosome-related organelles complex 1 subunit CNL1</fullName>
    </recommendedName>
    <alternativeName>
        <fullName evidence="6">CNO-like protein 1</fullName>
    </alternativeName>
</protein>
<keyword evidence="9" id="KW-1185">Reference proteome</keyword>
<dbReference type="OrthoDB" id="5424991at2759"/>